<feature type="region of interest" description="Disordered" evidence="1">
    <location>
        <begin position="114"/>
        <end position="134"/>
    </location>
</feature>
<dbReference type="EMBL" id="CABIKO010000928">
    <property type="protein sequence ID" value="VVA40167.1"/>
    <property type="molecule type" value="Genomic_DNA"/>
</dbReference>
<keyword evidence="2" id="KW-0472">Membrane</keyword>
<accession>A0A5E4GJW6</accession>
<gene>
    <name evidence="4" type="ORF">ALMOND_2B014289</name>
</gene>
<dbReference type="InterPro" id="IPR051213">
    <property type="entry name" value="START_lipid_transfer"/>
</dbReference>
<sequence length="223" mass="25401">MALIEALPELLERPANTMEYTGLMVFLCPIWMVLLLGVVIGWSWKPKWAPFGNGKDKFGCSVSKGFDFSLPPSPSRSLMSPLKGFSSAPCLNSFELASQGCEALFMDREFERTTSASPSEFDEGSTSQLNEEKSNAVTEEDLDLLCTLVDMKDGGPTWIQMMERSTPTMNYQGWCRVPEIGPPQYRSRTIYEDATPEMVRDFFWDDEFRLRWDDMLRHSTTIE</sequence>
<evidence type="ECO:0000256" key="1">
    <source>
        <dbReference type="SAM" id="MobiDB-lite"/>
    </source>
</evidence>
<dbReference type="InterPro" id="IPR002913">
    <property type="entry name" value="START_lipid-bd_dom"/>
</dbReference>
<reference evidence="5" key="1">
    <citation type="journal article" date="2020" name="Plant J.">
        <title>Transposons played a major role in the diversification between the closely related almond and peach genomes: results from the almond genome sequence.</title>
        <authorList>
            <person name="Alioto T."/>
            <person name="Alexiou K.G."/>
            <person name="Bardil A."/>
            <person name="Barteri F."/>
            <person name="Castanera R."/>
            <person name="Cruz F."/>
            <person name="Dhingra A."/>
            <person name="Duval H."/>
            <person name="Fernandez I Marti A."/>
            <person name="Frias L."/>
            <person name="Galan B."/>
            <person name="Garcia J.L."/>
            <person name="Howad W."/>
            <person name="Gomez-Garrido J."/>
            <person name="Gut M."/>
            <person name="Julca I."/>
            <person name="Morata J."/>
            <person name="Puigdomenech P."/>
            <person name="Ribeca P."/>
            <person name="Rubio Cabetas M.J."/>
            <person name="Vlasova A."/>
            <person name="Wirthensohn M."/>
            <person name="Garcia-Mas J."/>
            <person name="Gabaldon T."/>
            <person name="Casacuberta J.M."/>
            <person name="Arus P."/>
        </authorList>
    </citation>
    <scope>NUCLEOTIDE SEQUENCE [LARGE SCALE GENOMIC DNA]</scope>
    <source>
        <strain evidence="5">cv. Texas</strain>
    </source>
</reference>
<dbReference type="Gramene" id="VVA40167">
    <property type="protein sequence ID" value="VVA40167"/>
    <property type="gene ID" value="Prudul26B014289"/>
</dbReference>
<evidence type="ECO:0000313" key="5">
    <source>
        <dbReference type="Proteomes" id="UP000327085"/>
    </source>
</evidence>
<feature type="domain" description="START" evidence="3">
    <location>
        <begin position="156"/>
        <end position="223"/>
    </location>
</feature>
<dbReference type="AlphaFoldDB" id="A0A5E4GJW6"/>
<keyword evidence="2" id="KW-1133">Transmembrane helix</keyword>
<feature type="transmembrane region" description="Helical" evidence="2">
    <location>
        <begin position="20"/>
        <end position="42"/>
    </location>
</feature>
<dbReference type="GO" id="GO:0008289">
    <property type="term" value="F:lipid binding"/>
    <property type="evidence" value="ECO:0007669"/>
    <property type="project" value="InterPro"/>
</dbReference>
<keyword evidence="2" id="KW-0812">Transmembrane</keyword>
<dbReference type="GO" id="GO:0005737">
    <property type="term" value="C:cytoplasm"/>
    <property type="evidence" value="ECO:0007669"/>
    <property type="project" value="UniProtKB-ARBA"/>
</dbReference>
<name>A0A5E4GJW6_PRUDU</name>
<evidence type="ECO:0000256" key="2">
    <source>
        <dbReference type="SAM" id="Phobius"/>
    </source>
</evidence>
<dbReference type="PROSITE" id="PS50848">
    <property type="entry name" value="START"/>
    <property type="match status" value="1"/>
</dbReference>
<dbReference type="Gene3D" id="3.30.530.20">
    <property type="match status" value="1"/>
</dbReference>
<dbReference type="OMA" id="FARRIWE"/>
<dbReference type="SUPFAM" id="SSF55961">
    <property type="entry name" value="Bet v1-like"/>
    <property type="match status" value="1"/>
</dbReference>
<feature type="non-terminal residue" evidence="4">
    <location>
        <position position="223"/>
    </location>
</feature>
<organism evidence="4 5">
    <name type="scientific">Prunus dulcis</name>
    <name type="common">Almond</name>
    <name type="synonym">Amygdalus dulcis</name>
    <dbReference type="NCBI Taxonomy" id="3755"/>
    <lineage>
        <taxon>Eukaryota</taxon>
        <taxon>Viridiplantae</taxon>
        <taxon>Streptophyta</taxon>
        <taxon>Embryophyta</taxon>
        <taxon>Tracheophyta</taxon>
        <taxon>Spermatophyta</taxon>
        <taxon>Magnoliopsida</taxon>
        <taxon>eudicotyledons</taxon>
        <taxon>Gunneridae</taxon>
        <taxon>Pentapetalae</taxon>
        <taxon>rosids</taxon>
        <taxon>fabids</taxon>
        <taxon>Rosales</taxon>
        <taxon>Rosaceae</taxon>
        <taxon>Amygdaloideae</taxon>
        <taxon>Amygdaleae</taxon>
        <taxon>Prunus</taxon>
    </lineage>
</organism>
<dbReference type="PANTHER" id="PTHR19308">
    <property type="entry name" value="PHOSPHATIDYLCHOLINE TRANSFER PROTEIN"/>
    <property type="match status" value="1"/>
</dbReference>
<protein>
    <submittedName>
        <fullName evidence="4">PREDICTED: stAR-related lipid transfer</fullName>
    </submittedName>
</protein>
<evidence type="ECO:0000259" key="3">
    <source>
        <dbReference type="PROSITE" id="PS50848"/>
    </source>
</evidence>
<evidence type="ECO:0000313" key="4">
    <source>
        <dbReference type="EMBL" id="VVA40167.1"/>
    </source>
</evidence>
<dbReference type="InterPro" id="IPR023393">
    <property type="entry name" value="START-like_dom_sf"/>
</dbReference>
<dbReference type="PANTHER" id="PTHR19308:SF58">
    <property type="entry name" value="POLYKETIDE CYCLASE_DEHYDRASE AND LIPID TRANSPORT SUPERFAMILY PROTEIN"/>
    <property type="match status" value="1"/>
</dbReference>
<dbReference type="InParanoid" id="A0A5E4GJW6"/>
<proteinExistence type="predicted"/>
<dbReference type="Proteomes" id="UP000327085">
    <property type="component" value="Unassembled WGS sequence"/>
</dbReference>
<feature type="compositionally biased region" description="Polar residues" evidence="1">
    <location>
        <begin position="114"/>
        <end position="129"/>
    </location>
</feature>